<dbReference type="InterPro" id="IPR029196">
    <property type="entry name" value="HAPSTR1-like"/>
</dbReference>
<dbReference type="Pfam" id="PF15251">
    <property type="entry name" value="TAPR1-like"/>
    <property type="match status" value="1"/>
</dbReference>
<feature type="compositionally biased region" description="Basic residues" evidence="1">
    <location>
        <begin position="220"/>
        <end position="232"/>
    </location>
</feature>
<feature type="compositionally biased region" description="Polar residues" evidence="1">
    <location>
        <begin position="1"/>
        <end position="13"/>
    </location>
</feature>
<dbReference type="EMBL" id="CP138585">
    <property type="protein sequence ID" value="WPH01788.1"/>
    <property type="molecule type" value="Genomic_DNA"/>
</dbReference>
<protein>
    <submittedName>
        <fullName evidence="2">Uncharacterized protein</fullName>
    </submittedName>
</protein>
<gene>
    <name evidence="2" type="ORF">R9X50_00464100</name>
</gene>
<organism evidence="2 3">
    <name type="scientific">Acrodontium crateriforme</name>
    <dbReference type="NCBI Taxonomy" id="150365"/>
    <lineage>
        <taxon>Eukaryota</taxon>
        <taxon>Fungi</taxon>
        <taxon>Dikarya</taxon>
        <taxon>Ascomycota</taxon>
        <taxon>Pezizomycotina</taxon>
        <taxon>Dothideomycetes</taxon>
        <taxon>Dothideomycetidae</taxon>
        <taxon>Mycosphaerellales</taxon>
        <taxon>Teratosphaeriaceae</taxon>
        <taxon>Acrodontium</taxon>
    </lineage>
</organism>
<evidence type="ECO:0000313" key="3">
    <source>
        <dbReference type="Proteomes" id="UP001303373"/>
    </source>
</evidence>
<evidence type="ECO:0000313" key="2">
    <source>
        <dbReference type="EMBL" id="WPH01788.1"/>
    </source>
</evidence>
<feature type="compositionally biased region" description="Low complexity" evidence="1">
    <location>
        <begin position="207"/>
        <end position="217"/>
    </location>
</feature>
<feature type="compositionally biased region" description="Polar residues" evidence="1">
    <location>
        <begin position="235"/>
        <end position="244"/>
    </location>
</feature>
<feature type="compositionally biased region" description="Low complexity" evidence="1">
    <location>
        <begin position="256"/>
        <end position="268"/>
    </location>
</feature>
<sequence length="286" mass="31083">MDSMRHLSTSLPSASVRRRRVEPPQQLLGSFKEAALSVTNLYKAAAVAQDKARAAGYQDALDDLLTFLDAQNLGLMDGEGWRVRQWATERLDDDSVQPQSAASDDDDESGMEATRSSTPEVTRKPAPTQPLAPASENDGPEHDTQPSKKPDSENTQPQCLASSSPPPMPSAPLAPANYDFTFRSQNSYPTNHDREGGNNNMMDLEDSTSSSPNSTDSVRVHSRPTRHRHSTRPRNTGSTLNLNLGSGAGSKRKTPFPDFFDISGFSFDGSDRRDGGGRGGKRGRHV</sequence>
<evidence type="ECO:0000256" key="1">
    <source>
        <dbReference type="SAM" id="MobiDB-lite"/>
    </source>
</evidence>
<keyword evidence="3" id="KW-1185">Reference proteome</keyword>
<dbReference type="Proteomes" id="UP001303373">
    <property type="component" value="Chromosome 6"/>
</dbReference>
<dbReference type="PANTHER" id="PTHR38645:SF1">
    <property type="entry name" value="YALI0F12243P"/>
    <property type="match status" value="1"/>
</dbReference>
<feature type="region of interest" description="Disordered" evidence="1">
    <location>
        <begin position="92"/>
        <end position="286"/>
    </location>
</feature>
<reference evidence="2 3" key="1">
    <citation type="submission" date="2023-11" db="EMBL/GenBank/DDBJ databases">
        <title>An acidophilic fungus is an integral part of prey digestion in a carnivorous sundew plant.</title>
        <authorList>
            <person name="Tsai I.J."/>
        </authorList>
    </citation>
    <scope>NUCLEOTIDE SEQUENCE [LARGE SCALE GENOMIC DNA]</scope>
    <source>
        <strain evidence="2">169a</strain>
    </source>
</reference>
<accession>A0AAQ3M5U6</accession>
<proteinExistence type="predicted"/>
<dbReference type="AlphaFoldDB" id="A0AAQ3M5U6"/>
<dbReference type="PANTHER" id="PTHR38645">
    <property type="entry name" value="CHROMOSOME 9, WHOLE GENOME SHOTGUN SEQUENCE"/>
    <property type="match status" value="1"/>
</dbReference>
<name>A0AAQ3M5U6_9PEZI</name>
<feature type="compositionally biased region" description="Basic and acidic residues" evidence="1">
    <location>
        <begin position="139"/>
        <end position="152"/>
    </location>
</feature>
<feature type="region of interest" description="Disordered" evidence="1">
    <location>
        <begin position="1"/>
        <end position="21"/>
    </location>
</feature>